<reference evidence="7" key="1">
    <citation type="submission" date="2018-05" db="EMBL/GenBank/DDBJ databases">
        <authorList>
            <person name="Lanie J.A."/>
            <person name="Ng W.-L."/>
            <person name="Kazmierczak K.M."/>
            <person name="Andrzejewski T.M."/>
            <person name="Davidsen T.M."/>
            <person name="Wayne K.J."/>
            <person name="Tettelin H."/>
            <person name="Glass J.I."/>
            <person name="Rusch D."/>
            <person name="Podicherti R."/>
            <person name="Tsui H.-C.T."/>
            <person name="Winkler M.E."/>
        </authorList>
    </citation>
    <scope>NUCLEOTIDE SEQUENCE</scope>
</reference>
<proteinExistence type="predicted"/>
<feature type="transmembrane region" description="Helical" evidence="5">
    <location>
        <begin position="35"/>
        <end position="60"/>
    </location>
</feature>
<dbReference type="Pfam" id="PF01061">
    <property type="entry name" value="ABC2_membrane"/>
    <property type="match status" value="1"/>
</dbReference>
<dbReference type="InterPro" id="IPR013525">
    <property type="entry name" value="ABC2_TM"/>
</dbReference>
<evidence type="ECO:0000256" key="1">
    <source>
        <dbReference type="ARBA" id="ARBA00004141"/>
    </source>
</evidence>
<dbReference type="InterPro" id="IPR000412">
    <property type="entry name" value="ABC_2_transport"/>
</dbReference>
<evidence type="ECO:0000256" key="3">
    <source>
        <dbReference type="ARBA" id="ARBA00022989"/>
    </source>
</evidence>
<dbReference type="PRINTS" id="PR00164">
    <property type="entry name" value="ABC2TRNSPORT"/>
</dbReference>
<protein>
    <recommendedName>
        <fullName evidence="6">ABC transmembrane type-2 domain-containing protein</fullName>
    </recommendedName>
</protein>
<dbReference type="GO" id="GO:0140359">
    <property type="term" value="F:ABC-type transporter activity"/>
    <property type="evidence" value="ECO:0007669"/>
    <property type="project" value="InterPro"/>
</dbReference>
<feature type="transmembrane region" description="Helical" evidence="5">
    <location>
        <begin position="184"/>
        <end position="205"/>
    </location>
</feature>
<dbReference type="PIRSF" id="PIRSF006648">
    <property type="entry name" value="DrrB"/>
    <property type="match status" value="1"/>
</dbReference>
<feature type="transmembrane region" description="Helical" evidence="5">
    <location>
        <begin position="153"/>
        <end position="178"/>
    </location>
</feature>
<gene>
    <name evidence="7" type="ORF">METZ01_LOCUS133463</name>
</gene>
<dbReference type="InterPro" id="IPR047817">
    <property type="entry name" value="ABC2_TM_bact-type"/>
</dbReference>
<accession>A0A381YUF3</accession>
<dbReference type="EMBL" id="UINC01019082">
    <property type="protein sequence ID" value="SVA80609.1"/>
    <property type="molecule type" value="Genomic_DNA"/>
</dbReference>
<feature type="transmembrane region" description="Helical" evidence="5">
    <location>
        <begin position="242"/>
        <end position="262"/>
    </location>
</feature>
<dbReference type="GO" id="GO:0043190">
    <property type="term" value="C:ATP-binding cassette (ABC) transporter complex"/>
    <property type="evidence" value="ECO:0007669"/>
    <property type="project" value="InterPro"/>
</dbReference>
<evidence type="ECO:0000259" key="6">
    <source>
        <dbReference type="PROSITE" id="PS51012"/>
    </source>
</evidence>
<evidence type="ECO:0000256" key="4">
    <source>
        <dbReference type="ARBA" id="ARBA00023136"/>
    </source>
</evidence>
<organism evidence="7">
    <name type="scientific">marine metagenome</name>
    <dbReference type="NCBI Taxonomy" id="408172"/>
    <lineage>
        <taxon>unclassified sequences</taxon>
        <taxon>metagenomes</taxon>
        <taxon>ecological metagenomes</taxon>
    </lineage>
</organism>
<sequence>MVEIEKKYQIGVRRFGLINWVGAHNLYVKEVNRFFVVWAQTLLSPLISSLLFLSVLSLAIGNERGNVLGFPFISFLAPGLIAMSIIQQSFSHSSSSLMIGKIQGNIIDTLMAPLSPAEVTLAIILAAITRSIIITVISIIVFSLIVKIHIYSIFYIFIFAFLGSFILGAVGFIAGLWAEKFDHMATVTNFIITPLSFLSGVFYSVDRLPSFFQSISKVNPFFYMIDGFRFGFLGISDGSINFGLIYLSVLSVVVWFISYHLFKTGYKIKT</sequence>
<feature type="transmembrane region" description="Helical" evidence="5">
    <location>
        <begin position="119"/>
        <end position="146"/>
    </location>
</feature>
<keyword evidence="4 5" id="KW-0472">Membrane</keyword>
<feature type="transmembrane region" description="Helical" evidence="5">
    <location>
        <begin position="67"/>
        <end position="86"/>
    </location>
</feature>
<dbReference type="PANTHER" id="PTHR43332:SF2">
    <property type="entry name" value="INNER MEMBRANE TRANSPORT PERMEASE YADH"/>
    <property type="match status" value="1"/>
</dbReference>
<comment type="subcellular location">
    <subcellularLocation>
        <location evidence="1">Membrane</location>
        <topology evidence="1">Multi-pass membrane protein</topology>
    </subcellularLocation>
</comment>
<dbReference type="InterPro" id="IPR052522">
    <property type="entry name" value="ABC-2_transport_permease"/>
</dbReference>
<dbReference type="PANTHER" id="PTHR43332">
    <property type="entry name" value="INNER MEMBRANE TRANSPORT PERMEASE YADH-RELATED"/>
    <property type="match status" value="1"/>
</dbReference>
<keyword evidence="3 5" id="KW-1133">Transmembrane helix</keyword>
<dbReference type="PROSITE" id="PS51012">
    <property type="entry name" value="ABC_TM2"/>
    <property type="match status" value="1"/>
</dbReference>
<feature type="domain" description="ABC transmembrane type-2" evidence="6">
    <location>
        <begin position="36"/>
        <end position="265"/>
    </location>
</feature>
<evidence type="ECO:0000256" key="5">
    <source>
        <dbReference type="SAM" id="Phobius"/>
    </source>
</evidence>
<name>A0A381YUF3_9ZZZZ</name>
<keyword evidence="2 5" id="KW-0812">Transmembrane</keyword>
<evidence type="ECO:0000256" key="2">
    <source>
        <dbReference type="ARBA" id="ARBA00022692"/>
    </source>
</evidence>
<feature type="transmembrane region" description="Helical" evidence="5">
    <location>
        <begin position="217"/>
        <end position="236"/>
    </location>
</feature>
<dbReference type="AlphaFoldDB" id="A0A381YUF3"/>
<evidence type="ECO:0000313" key="7">
    <source>
        <dbReference type="EMBL" id="SVA80609.1"/>
    </source>
</evidence>